<reference evidence="1 2" key="1">
    <citation type="submission" date="2020-08" db="EMBL/GenBank/DDBJ databases">
        <title>Genomic Encyclopedia of Type Strains, Phase III (KMG-III): the genomes of soil and plant-associated and newly described type strains.</title>
        <authorList>
            <person name="Whitman W."/>
        </authorList>
    </citation>
    <scope>NUCLEOTIDE SEQUENCE [LARGE SCALE GENOMIC DNA]</scope>
    <source>
        <strain evidence="1 2">CECT 8960</strain>
    </source>
</reference>
<comment type="caution">
    <text evidence="1">The sequence shown here is derived from an EMBL/GenBank/DDBJ whole genome shotgun (WGS) entry which is preliminary data.</text>
</comment>
<evidence type="ECO:0000313" key="2">
    <source>
        <dbReference type="Proteomes" id="UP000520767"/>
    </source>
</evidence>
<sequence>MASRVAIIGRARLTPADVGLDDFGERRRVPGLRREELAPHLDVTDRPDWARLVFLDPRVRALFADWRRKARDNVADLLILPDDGQRLAVFYAEPGSPSAAALARLTSA</sequence>
<dbReference type="EMBL" id="JACHJQ010000006">
    <property type="protein sequence ID" value="MBB4909618.1"/>
    <property type="molecule type" value="Genomic_DNA"/>
</dbReference>
<evidence type="ECO:0000313" key="1">
    <source>
        <dbReference type="EMBL" id="MBB4909618.1"/>
    </source>
</evidence>
<proteinExistence type="predicted"/>
<protein>
    <recommendedName>
        <fullName evidence="3">MmyB-like transcription regulator ligand binding domain-containing protein</fullName>
    </recommendedName>
</protein>
<accession>A0A7W7QA14</accession>
<dbReference type="Proteomes" id="UP000520767">
    <property type="component" value="Unassembled WGS sequence"/>
</dbReference>
<dbReference type="PANTHER" id="PTHR35010">
    <property type="entry name" value="BLL4672 PROTEIN-RELATED"/>
    <property type="match status" value="1"/>
</dbReference>
<dbReference type="PANTHER" id="PTHR35010:SF2">
    <property type="entry name" value="BLL4672 PROTEIN"/>
    <property type="match status" value="1"/>
</dbReference>
<organism evidence="1 2">
    <name type="scientific">Actinophytocola algeriensis</name>
    <dbReference type="NCBI Taxonomy" id="1768010"/>
    <lineage>
        <taxon>Bacteria</taxon>
        <taxon>Bacillati</taxon>
        <taxon>Actinomycetota</taxon>
        <taxon>Actinomycetes</taxon>
        <taxon>Pseudonocardiales</taxon>
        <taxon>Pseudonocardiaceae</taxon>
    </lineage>
</organism>
<keyword evidence="2" id="KW-1185">Reference proteome</keyword>
<gene>
    <name evidence="1" type="ORF">FHR82_005876</name>
</gene>
<evidence type="ECO:0008006" key="3">
    <source>
        <dbReference type="Google" id="ProtNLM"/>
    </source>
</evidence>
<dbReference type="AlphaFoldDB" id="A0A7W7QA14"/>
<dbReference type="RefSeq" id="WP_184814186.1">
    <property type="nucleotide sequence ID" value="NZ_JACHJQ010000006.1"/>
</dbReference>
<name>A0A7W7QA14_9PSEU</name>